<reference evidence="1 2" key="1">
    <citation type="submission" date="2019-08" db="EMBL/GenBank/DDBJ databases">
        <title>Marinobacter ZYF650 sp. nov., a marine bacterium isolated from seawater of the Mariana trench.</title>
        <authorList>
            <person name="Ahmad W."/>
        </authorList>
    </citation>
    <scope>NUCLEOTIDE SEQUENCE [LARGE SCALE GENOMIC DNA]</scope>
    <source>
        <strain evidence="1 2">ZYF650</strain>
    </source>
</reference>
<organism evidence="1 2">
    <name type="scientific">Marinobacter salinexigens</name>
    <dbReference type="NCBI Taxonomy" id="2919747"/>
    <lineage>
        <taxon>Bacteria</taxon>
        <taxon>Pseudomonadati</taxon>
        <taxon>Pseudomonadota</taxon>
        <taxon>Gammaproteobacteria</taxon>
        <taxon>Pseudomonadales</taxon>
        <taxon>Marinobacteraceae</taxon>
        <taxon>Marinobacter</taxon>
    </lineage>
</organism>
<comment type="caution">
    <text evidence="1">The sequence shown here is derived from an EMBL/GenBank/DDBJ whole genome shotgun (WGS) entry which is preliminary data.</text>
</comment>
<protein>
    <submittedName>
        <fullName evidence="1">Uncharacterized protein</fullName>
    </submittedName>
</protein>
<dbReference type="AlphaFoldDB" id="A0A5B0VJQ7"/>
<dbReference type="Proteomes" id="UP000323161">
    <property type="component" value="Unassembled WGS sequence"/>
</dbReference>
<evidence type="ECO:0000313" key="1">
    <source>
        <dbReference type="EMBL" id="KAA1174335.1"/>
    </source>
</evidence>
<dbReference type="EMBL" id="VTUU01000003">
    <property type="protein sequence ID" value="KAA1174335.1"/>
    <property type="molecule type" value="Genomic_DNA"/>
</dbReference>
<accession>A0A5B0VJQ7</accession>
<gene>
    <name evidence="1" type="ORF">FWJ25_08850</name>
</gene>
<evidence type="ECO:0000313" key="2">
    <source>
        <dbReference type="Proteomes" id="UP000323161"/>
    </source>
</evidence>
<keyword evidence="2" id="KW-1185">Reference proteome</keyword>
<sequence length="108" mass="11545">MSNCSSQKSVLRFSLYSLLITGLFILWAGVSGQTFAGEQVADHHSPELVSSDFSGDSSSPEPLAVATILLPYSEQSVGSAFSDSLGFIRPPRRLLSYPALPQAPPFLV</sequence>
<name>A0A5B0VJQ7_9GAMM</name>
<proteinExistence type="predicted"/>
<dbReference type="RefSeq" id="WP_149599900.1">
    <property type="nucleotide sequence ID" value="NZ_VTUU01000003.1"/>
</dbReference>